<dbReference type="GO" id="GO:0004806">
    <property type="term" value="F:triacylglycerol lipase activity"/>
    <property type="evidence" value="ECO:0007669"/>
    <property type="project" value="InterPro"/>
</dbReference>
<organism evidence="3 4">
    <name type="scientific">Gordonia rhizosphera NBRC 16068</name>
    <dbReference type="NCBI Taxonomy" id="1108045"/>
    <lineage>
        <taxon>Bacteria</taxon>
        <taxon>Bacillati</taxon>
        <taxon>Actinomycetota</taxon>
        <taxon>Actinomycetes</taxon>
        <taxon>Mycobacteriales</taxon>
        <taxon>Gordoniaceae</taxon>
        <taxon>Gordonia</taxon>
    </lineage>
</organism>
<gene>
    <name evidence="3" type="ORF">GORHZ_046_01025</name>
</gene>
<feature type="signal peptide" evidence="2">
    <location>
        <begin position="1"/>
        <end position="30"/>
    </location>
</feature>
<evidence type="ECO:0000313" key="4">
    <source>
        <dbReference type="Proteomes" id="UP000008363"/>
    </source>
</evidence>
<keyword evidence="2" id="KW-0732">Signal</keyword>
<feature type="region of interest" description="Disordered" evidence="1">
    <location>
        <begin position="349"/>
        <end position="370"/>
    </location>
</feature>
<comment type="caution">
    <text evidence="3">The sequence shown here is derived from an EMBL/GenBank/DDBJ whole genome shotgun (WGS) entry which is preliminary data.</text>
</comment>
<dbReference type="PANTHER" id="PTHR34853:SF1">
    <property type="entry name" value="LIPASE 5"/>
    <property type="match status" value="1"/>
</dbReference>
<evidence type="ECO:0000256" key="1">
    <source>
        <dbReference type="SAM" id="MobiDB-lite"/>
    </source>
</evidence>
<dbReference type="AlphaFoldDB" id="K6UZL5"/>
<evidence type="ECO:0000313" key="3">
    <source>
        <dbReference type="EMBL" id="GAB88953.1"/>
    </source>
</evidence>
<feature type="compositionally biased region" description="Basic and acidic residues" evidence="1">
    <location>
        <begin position="361"/>
        <end position="370"/>
    </location>
</feature>
<dbReference type="InterPro" id="IPR029058">
    <property type="entry name" value="AB_hydrolase_fold"/>
</dbReference>
<sequence>MFLRCRTAATVLVTAVAAATLAATAGTAAADPPNLGPVPPQLPHLINGVVPAPSVPQLRTIPLRARAAGFDHRILELREAVLPLPTGDPIFDRWPDDLPTMAPGEIIATRDVTVTAAPVVTTSIRSATLVKFRNTDATDNPTFGTATVLVPRTPYRGPRPVVVNNVPIDSLGTDRESFGASRIAMTGYSGGAIATNGAAKLLNTYAPELAGRVVGATLGGVPADFRMLAGSMNAKPRDRLLPRGHAGDRPGTHGDAVHGQRVRAMAGDITAEECLHAPGRVRRRDLLADAATVHRPRSVPFPGGRAHLPDDVHARPQVGGSALPLSRHLRMVDPRAGRAESVRRTMPARRPCDLPRGVRRARLDRAARLR</sequence>
<dbReference type="Pfam" id="PF03583">
    <property type="entry name" value="LIP"/>
    <property type="match status" value="1"/>
</dbReference>
<dbReference type="Gene3D" id="3.40.50.1820">
    <property type="entry name" value="alpha/beta hydrolase"/>
    <property type="match status" value="2"/>
</dbReference>
<protein>
    <submittedName>
        <fullName evidence="3">Putative lipase</fullName>
    </submittedName>
</protein>
<proteinExistence type="predicted"/>
<keyword evidence="4" id="KW-1185">Reference proteome</keyword>
<reference evidence="3 4" key="1">
    <citation type="submission" date="2012-08" db="EMBL/GenBank/DDBJ databases">
        <title>Whole genome shotgun sequence of Gordonia rhizosphera NBRC 16068.</title>
        <authorList>
            <person name="Takarada H."/>
            <person name="Isaki S."/>
            <person name="Hosoyama A."/>
            <person name="Tsuchikane K."/>
            <person name="Katsumata H."/>
            <person name="Baba S."/>
            <person name="Ohji S."/>
            <person name="Yamazaki S."/>
            <person name="Fujita N."/>
        </authorList>
    </citation>
    <scope>NUCLEOTIDE SEQUENCE [LARGE SCALE GENOMIC DNA]</scope>
    <source>
        <strain evidence="3 4">NBRC 16068</strain>
    </source>
</reference>
<dbReference type="STRING" id="1108045.GORHZ_046_01025"/>
<dbReference type="InterPro" id="IPR005152">
    <property type="entry name" value="Lipase_secreted"/>
</dbReference>
<accession>K6UZL5</accession>
<feature type="chain" id="PRO_5003895208" evidence="2">
    <location>
        <begin position="31"/>
        <end position="370"/>
    </location>
</feature>
<dbReference type="eggNOG" id="COG1073">
    <property type="taxonomic scope" value="Bacteria"/>
</dbReference>
<dbReference type="PANTHER" id="PTHR34853">
    <property type="match status" value="1"/>
</dbReference>
<dbReference type="EMBL" id="BAHC01000046">
    <property type="protein sequence ID" value="GAB88953.1"/>
    <property type="molecule type" value="Genomic_DNA"/>
</dbReference>
<name>K6UZL5_9ACTN</name>
<dbReference type="Proteomes" id="UP000008363">
    <property type="component" value="Unassembled WGS sequence"/>
</dbReference>
<evidence type="ECO:0000256" key="2">
    <source>
        <dbReference type="SAM" id="SignalP"/>
    </source>
</evidence>
<dbReference type="GO" id="GO:0016042">
    <property type="term" value="P:lipid catabolic process"/>
    <property type="evidence" value="ECO:0007669"/>
    <property type="project" value="InterPro"/>
</dbReference>